<evidence type="ECO:0000313" key="4">
    <source>
        <dbReference type="Proteomes" id="UP000746503"/>
    </source>
</evidence>
<name>A0ABX1AE17_9ACTN</name>
<dbReference type="CDD" id="cd08588">
    <property type="entry name" value="PI-PLCc_At5g67130_like"/>
    <property type="match status" value="1"/>
</dbReference>
<dbReference type="PANTHER" id="PTHR13593">
    <property type="match status" value="1"/>
</dbReference>
<feature type="chain" id="PRO_5047111362" description="Phospholipase" evidence="2">
    <location>
        <begin position="26"/>
        <end position="457"/>
    </location>
</feature>
<dbReference type="SUPFAM" id="SSF51695">
    <property type="entry name" value="PLC-like phosphodiesterases"/>
    <property type="match status" value="1"/>
</dbReference>
<dbReference type="RefSeq" id="WP_167931994.1">
    <property type="nucleotide sequence ID" value="NZ_JAAVJB010000016.1"/>
</dbReference>
<dbReference type="Gene3D" id="2.80.10.50">
    <property type="match status" value="1"/>
</dbReference>
<accession>A0ABX1AE17</accession>
<comment type="caution">
    <text evidence="3">The sequence shown here is derived from an EMBL/GenBank/DDBJ whole genome shotgun (WGS) entry which is preliminary data.</text>
</comment>
<feature type="signal peptide" evidence="2">
    <location>
        <begin position="1"/>
        <end position="25"/>
    </location>
</feature>
<dbReference type="PANTHER" id="PTHR13593:SF140">
    <property type="entry name" value="PLC-LIKE PHOSPHODIESTERASE"/>
    <property type="match status" value="1"/>
</dbReference>
<dbReference type="PROSITE" id="PS50231">
    <property type="entry name" value="RICIN_B_LECTIN"/>
    <property type="match status" value="1"/>
</dbReference>
<feature type="region of interest" description="Disordered" evidence="1">
    <location>
        <begin position="153"/>
        <end position="172"/>
    </location>
</feature>
<evidence type="ECO:0000256" key="1">
    <source>
        <dbReference type="SAM" id="MobiDB-lite"/>
    </source>
</evidence>
<dbReference type="InterPro" id="IPR017946">
    <property type="entry name" value="PLC-like_Pdiesterase_TIM-brl"/>
</dbReference>
<dbReference type="InterPro" id="IPR035992">
    <property type="entry name" value="Ricin_B-like_lectins"/>
</dbReference>
<proteinExistence type="predicted"/>
<evidence type="ECO:0008006" key="5">
    <source>
        <dbReference type="Google" id="ProtNLM"/>
    </source>
</evidence>
<organism evidence="3 4">
    <name type="scientific">Streptomyces spiramenti</name>
    <dbReference type="NCBI Taxonomy" id="2720606"/>
    <lineage>
        <taxon>Bacteria</taxon>
        <taxon>Bacillati</taxon>
        <taxon>Actinomycetota</taxon>
        <taxon>Actinomycetes</taxon>
        <taxon>Kitasatosporales</taxon>
        <taxon>Streptomycetaceae</taxon>
        <taxon>Streptomyces</taxon>
    </lineage>
</organism>
<evidence type="ECO:0000256" key="2">
    <source>
        <dbReference type="SAM" id="SignalP"/>
    </source>
</evidence>
<dbReference type="Pfam" id="PF26178">
    <property type="entry name" value="PI-PLC_cat"/>
    <property type="match status" value="1"/>
</dbReference>
<dbReference type="EMBL" id="JAAVJB010000016">
    <property type="protein sequence ID" value="NJP65469.1"/>
    <property type="molecule type" value="Genomic_DNA"/>
</dbReference>
<dbReference type="SUPFAM" id="SSF50370">
    <property type="entry name" value="Ricin B-like lectins"/>
    <property type="match status" value="1"/>
</dbReference>
<dbReference type="Gene3D" id="3.20.20.190">
    <property type="entry name" value="Phosphatidylinositol (PI) phosphodiesterase"/>
    <property type="match status" value="1"/>
</dbReference>
<dbReference type="Proteomes" id="UP000746503">
    <property type="component" value="Unassembled WGS sequence"/>
</dbReference>
<gene>
    <name evidence="3" type="ORF">HCJ92_04000</name>
</gene>
<dbReference type="InterPro" id="IPR051057">
    <property type="entry name" value="PI-PLC_domain"/>
</dbReference>
<protein>
    <recommendedName>
        <fullName evidence="5">Phospholipase</fullName>
    </recommendedName>
</protein>
<keyword evidence="4" id="KW-1185">Reference proteome</keyword>
<reference evidence="3 4" key="1">
    <citation type="submission" date="2020-03" db="EMBL/GenBank/DDBJ databases">
        <title>Draft genome of Streptomyces sp. ventii, isolated from the Axial Seamount in the Pacific Ocean, and resequencing of the two type strains Streptomyces lonarensis strain NCL 716 and Streptomyces bohaiensis strain 11A07.</title>
        <authorList>
            <person name="Loughran R.M."/>
            <person name="Pfannmuller K.M."/>
            <person name="Wasson B.J."/>
            <person name="Deadmond M.C."/>
            <person name="Paddock B.E."/>
            <person name="Koyack M.J."/>
            <person name="Gallegos D.A."/>
            <person name="Mitchell E.A."/>
            <person name="Ushijima B."/>
            <person name="Saw J.H."/>
            <person name="Mcphail K.L."/>
            <person name="Videau P."/>
        </authorList>
    </citation>
    <scope>NUCLEOTIDE SEQUENCE [LARGE SCALE GENOMIC DNA]</scope>
    <source>
        <strain evidence="4">5675061</strain>
    </source>
</reference>
<keyword evidence="2" id="KW-0732">Signal</keyword>
<sequence>MRARYTATAWCAALALSALAVPAAADDGIADLAAPPTGGALYVQNVAGGNHLSSSGSWVTTNRPRGDEDRQHWELDANADGTHKFRVAGAADACLTEERGAAGNARLNVGPCGAAATDWEVREVTADRYRIQARDSGRRLVGAAGHGALAEARATASDGPAQDWYLTPVSPPRAPMPATPRLDEVTFLTTHNAMHNTEDQPGFLVAPNQPHAVTTQLRAGAHALMLDAHHASGRVRLCHDIPVLGNCSRARPAADFFADIAAFLAEDRDAVVTVFLEDYATADQLRAELGGVLGEGGALADRVFRPDAAGVRQDGWPTVASLRETDRRLLLFTSDTAASSRTNGKNVLGFMSQRDWTVENHWSMGGGLGTGDWSCHSRWDDIPLSRQEDGFQRLFVMNHFRDVPMAPTYRTDNEKVLNRAERFCAPAARTKPNYLAIDQYRDGDPMAAVTALNRYVH</sequence>
<evidence type="ECO:0000313" key="3">
    <source>
        <dbReference type="EMBL" id="NJP65469.1"/>
    </source>
</evidence>